<evidence type="ECO:0000256" key="4">
    <source>
        <dbReference type="ARBA" id="ARBA00022989"/>
    </source>
</evidence>
<keyword evidence="5 7" id="KW-0472">Membrane</keyword>
<evidence type="ECO:0000313" key="9">
    <source>
        <dbReference type="RefSeq" id="XP_026664600.2"/>
    </source>
</evidence>
<evidence type="ECO:0000256" key="1">
    <source>
        <dbReference type="ARBA" id="ARBA00004141"/>
    </source>
</evidence>
<dbReference type="InterPro" id="IPR026046">
    <property type="entry name" value="UBIAD1"/>
</dbReference>
<name>A0A8B8JAV5_PHODC</name>
<dbReference type="AlphaFoldDB" id="A0A8B8JAV5"/>
<proteinExistence type="inferred from homology"/>
<dbReference type="GO" id="GO:0004659">
    <property type="term" value="F:prenyltransferase activity"/>
    <property type="evidence" value="ECO:0007669"/>
    <property type="project" value="InterPro"/>
</dbReference>
<feature type="compositionally biased region" description="Low complexity" evidence="6">
    <location>
        <begin position="1"/>
        <end position="15"/>
    </location>
</feature>
<keyword evidence="2" id="KW-0808">Transferase</keyword>
<organism evidence="8 9">
    <name type="scientific">Phoenix dactylifera</name>
    <name type="common">Date palm</name>
    <dbReference type="NCBI Taxonomy" id="42345"/>
    <lineage>
        <taxon>Eukaryota</taxon>
        <taxon>Viridiplantae</taxon>
        <taxon>Streptophyta</taxon>
        <taxon>Embryophyta</taxon>
        <taxon>Tracheophyta</taxon>
        <taxon>Spermatophyta</taxon>
        <taxon>Magnoliopsida</taxon>
        <taxon>Liliopsida</taxon>
        <taxon>Arecaceae</taxon>
        <taxon>Coryphoideae</taxon>
        <taxon>Phoeniceae</taxon>
        <taxon>Phoenix</taxon>
    </lineage>
</organism>
<reference evidence="9" key="1">
    <citation type="submission" date="2025-08" db="UniProtKB">
        <authorList>
            <consortium name="RefSeq"/>
        </authorList>
    </citation>
    <scope>IDENTIFICATION</scope>
    <source>
        <tissue evidence="9">Young leaves</tissue>
    </source>
</reference>
<dbReference type="InterPro" id="IPR000537">
    <property type="entry name" value="UbiA_prenyltransferase"/>
</dbReference>
<dbReference type="RefSeq" id="XP_026664600.2">
    <property type="nucleotide sequence ID" value="XM_026808799.2"/>
</dbReference>
<dbReference type="InterPro" id="IPR011937">
    <property type="entry name" value="DHNA_phytyltransferase_MenA"/>
</dbReference>
<dbReference type="PANTHER" id="PTHR13929">
    <property type="entry name" value="1,4-DIHYDROXY-2-NAPHTHOATE OCTAPRENYLTRANSFERASE"/>
    <property type="match status" value="1"/>
</dbReference>
<feature type="region of interest" description="Disordered" evidence="6">
    <location>
        <begin position="1"/>
        <end position="31"/>
    </location>
</feature>
<dbReference type="Proteomes" id="UP000228380">
    <property type="component" value="Unplaced"/>
</dbReference>
<evidence type="ECO:0000256" key="6">
    <source>
        <dbReference type="SAM" id="MobiDB-lite"/>
    </source>
</evidence>
<comment type="subcellular location">
    <subcellularLocation>
        <location evidence="1">Membrane</location>
        <topology evidence="1">Multi-pass membrane protein</topology>
    </subcellularLocation>
</comment>
<dbReference type="Pfam" id="PF01040">
    <property type="entry name" value="UbiA"/>
    <property type="match status" value="1"/>
</dbReference>
<evidence type="ECO:0000313" key="8">
    <source>
        <dbReference type="Proteomes" id="UP000228380"/>
    </source>
</evidence>
<accession>A0A8B8JAV5</accession>
<dbReference type="OrthoDB" id="5263at2759"/>
<evidence type="ECO:0000256" key="2">
    <source>
        <dbReference type="ARBA" id="ARBA00022679"/>
    </source>
</evidence>
<dbReference type="CDD" id="cd13962">
    <property type="entry name" value="PT_UbiA_UBIAD1"/>
    <property type="match status" value="1"/>
</dbReference>
<sequence>MATALPFLPLLLSKPSSPPPPSLSRRTTTRPLRKCGKLAVAARKPWPPLWPRSSSQPTPEVAREGDADEISRATLLWRAAKLPIYSVALVPLTVGSAAAYLQTGLFFAKHYFVILSASMLVITWLNLSNDVYDFDTGADRHKKESVVNIIGSRTVTQYAANISLALGFMGLIWASIEAGDVRSILLVAYAILCGYVYQCPPFRLSYQGLGEPLCFAAFGPFATTAFYFTNRSKYLTRFIYKSIYLLIHDLLDWITPFNHVMQIFSGLSHLPLTGTVLSASVLVGLTTTFILFCSHFHQIDGDRAVGKMSPLVRIGTRAGSKVVRFGIVSLYFLLLAFGLCKTLPLTCVFLCALTLPVGKIVVDYVEENHNDNNKIFMAKYYCVRLHALFGIALALGLWLARAGNKA</sequence>
<evidence type="ECO:0000256" key="7">
    <source>
        <dbReference type="SAM" id="Phobius"/>
    </source>
</evidence>
<protein>
    <submittedName>
        <fullName evidence="9">2-carboxy-1,4-naphthoquinone phytyltransferase, chloroplastic isoform X1</fullName>
    </submittedName>
</protein>
<evidence type="ECO:0000256" key="5">
    <source>
        <dbReference type="ARBA" id="ARBA00023136"/>
    </source>
</evidence>
<dbReference type="GeneID" id="103717960"/>
<feature type="transmembrane region" description="Helical" evidence="7">
    <location>
        <begin position="82"/>
        <end position="101"/>
    </location>
</feature>
<keyword evidence="3 7" id="KW-0812">Transmembrane</keyword>
<feature type="transmembrane region" description="Helical" evidence="7">
    <location>
        <begin position="155"/>
        <end position="174"/>
    </location>
</feature>
<feature type="transmembrane region" description="Helical" evidence="7">
    <location>
        <begin position="181"/>
        <end position="197"/>
    </location>
</feature>
<dbReference type="GO" id="GO:0016020">
    <property type="term" value="C:membrane"/>
    <property type="evidence" value="ECO:0007669"/>
    <property type="project" value="UniProtKB-SubCell"/>
</dbReference>
<feature type="region of interest" description="Disordered" evidence="6">
    <location>
        <begin position="44"/>
        <end position="66"/>
    </location>
</feature>
<feature type="transmembrane region" description="Helical" evidence="7">
    <location>
        <begin position="383"/>
        <end position="400"/>
    </location>
</feature>
<dbReference type="HAMAP" id="MF_01938">
    <property type="entry name" value="MenA_2"/>
    <property type="match status" value="1"/>
</dbReference>
<feature type="transmembrane region" description="Helical" evidence="7">
    <location>
        <begin position="209"/>
        <end position="229"/>
    </location>
</feature>
<feature type="transmembrane region" description="Helical" evidence="7">
    <location>
        <begin position="276"/>
        <end position="297"/>
    </location>
</feature>
<keyword evidence="8" id="KW-1185">Reference proteome</keyword>
<keyword evidence="4 7" id="KW-1133">Transmembrane helix</keyword>
<dbReference type="PANTHER" id="PTHR13929:SF0">
    <property type="entry name" value="UBIA PRENYLTRANSFERASE DOMAIN-CONTAINING PROTEIN 1"/>
    <property type="match status" value="1"/>
</dbReference>
<dbReference type="GO" id="GO:0042372">
    <property type="term" value="P:phylloquinone biosynthetic process"/>
    <property type="evidence" value="ECO:0007669"/>
    <property type="project" value="InterPro"/>
</dbReference>
<evidence type="ECO:0000256" key="3">
    <source>
        <dbReference type="ARBA" id="ARBA00022692"/>
    </source>
</evidence>
<gene>
    <name evidence="9" type="primary">LOC103717960</name>
</gene>
<feature type="transmembrane region" description="Helical" evidence="7">
    <location>
        <begin position="108"/>
        <end position="127"/>
    </location>
</feature>